<comment type="caution">
    <text evidence="1">The sequence shown here is derived from an EMBL/GenBank/DDBJ whole genome shotgun (WGS) entry which is preliminary data.</text>
</comment>
<organism evidence="1 2">
    <name type="scientific">Phocaeicola vulgatus</name>
    <name type="common">Bacteroides vulgatus</name>
    <dbReference type="NCBI Taxonomy" id="821"/>
    <lineage>
        <taxon>Bacteria</taxon>
        <taxon>Pseudomonadati</taxon>
        <taxon>Bacteroidota</taxon>
        <taxon>Bacteroidia</taxon>
        <taxon>Bacteroidales</taxon>
        <taxon>Bacteroidaceae</taxon>
        <taxon>Phocaeicola</taxon>
    </lineage>
</organism>
<protein>
    <recommendedName>
        <fullName evidence="3">AraC family transcriptional regulator</fullName>
    </recommendedName>
</protein>
<name>A0AAW5BIC5_PHOVU</name>
<evidence type="ECO:0000313" key="2">
    <source>
        <dbReference type="Proteomes" id="UP001200843"/>
    </source>
</evidence>
<evidence type="ECO:0000313" key="1">
    <source>
        <dbReference type="EMBL" id="MCG4691362.1"/>
    </source>
</evidence>
<dbReference type="EMBL" id="JAKNGO010000237">
    <property type="protein sequence ID" value="MCG4691362.1"/>
    <property type="molecule type" value="Genomic_DNA"/>
</dbReference>
<dbReference type="AlphaFoldDB" id="A0AAW5BIC5"/>
<dbReference type="Proteomes" id="UP001200843">
    <property type="component" value="Unassembled WGS sequence"/>
</dbReference>
<feature type="non-terminal residue" evidence="1">
    <location>
        <position position="75"/>
    </location>
</feature>
<dbReference type="RefSeq" id="WP_238077298.1">
    <property type="nucleotide sequence ID" value="NZ_JAKNGO010000237.1"/>
</dbReference>
<reference evidence="1" key="1">
    <citation type="submission" date="2022-01" db="EMBL/GenBank/DDBJ databases">
        <title>Collection of gut derived symbiotic bacterial strains cultured from healthy donors.</title>
        <authorList>
            <person name="Lin H."/>
            <person name="Kohout C."/>
            <person name="Waligurski E."/>
            <person name="Pamer E.G."/>
        </authorList>
    </citation>
    <scope>NUCLEOTIDE SEQUENCE</scope>
    <source>
        <strain evidence="1">DFI.6.72</strain>
    </source>
</reference>
<proteinExistence type="predicted"/>
<accession>A0AAW5BIC5</accession>
<evidence type="ECO:0008006" key="3">
    <source>
        <dbReference type="Google" id="ProtNLM"/>
    </source>
</evidence>
<sequence length="75" mass="8363">MATLTAACDARLLFLPQRAIHEIVNRQPAHWRFFVVPLQGHLELAVGALADALMRDHTKRTIASLLRLGHVREGA</sequence>
<gene>
    <name evidence="1" type="ORF">L0N01_22575</name>
</gene>